<sequence length="723" mass="79037">MPQLERLSTLIREHNDILQDTVYNPLGAEAYGGQGETLGKVDDAMVEPGSGQIRFLVLKVGSWFTNKLVVVPVNLARIEEGGIHFDSLTKEQLRDMPEFQDDEPLWVEDAAPQVPRPAVTSQDEGSLGSDTHRTGAAGYAATVGGDSNVPQRLQLLQERLIVHKERQRAGSVEIGKHVETRTETLEVPVRHEEVEITRHTVNQPVTGAPAELGSQRIQLDLEAERLQVRKQAFVAEEIELSKRSVTEQQTFTEQVGREVLDVRENGDLRVRTAEDTAASAPRTTTSPAAQRTDTHPEVYMTERTNDQVRPLYAADEQTTVIKEVRTQPENNRSKILYPLGASVLAGLAYALGRRQEHEATPQHALAQHVSNLGRSLSGAGSAVISRAAESGSALGEVAKNVTQGAVKTVAKLPEAVSSSVETTSARPRAMEFPLPAMPKLLNTQSEDHMSDKIKNAAREAAQEARRAAREVPRTAEVRSFVKQEVQELEKQLDRQLDKQLERQQKSFEMQQKNYEQLLKQSAQRHEEVLEDLGKQLSNLKVDVRMKEGGGFPWKLLLLGGAGYYLYRNPALLERAMGYLRKLSPNAAENLQNAGEAAREGLQSVQRGENPGPAVKNALSETQQAAQKAVSNVQDKAQDLKNNAQDQAQQGGQGSAPAGQSPQQAGVPPVDPASRQSGMTGAQPKGPQDQAQQSQGAPATPSNMTGRMGNQTTGNQKGDKNNRR</sequence>
<dbReference type="Pfam" id="PF05239">
    <property type="entry name" value="PRC"/>
    <property type="match status" value="1"/>
</dbReference>
<dbReference type="AlphaFoldDB" id="K9ZXC2"/>
<dbReference type="KEGG" id="dpd:Deipe_0724"/>
<dbReference type="STRING" id="937777.Deipe_0724"/>
<organism evidence="5 6">
    <name type="scientific">Deinococcus peraridilitoris (strain DSM 19664 / LMG 22246 / CIP 109416 / KR-200)</name>
    <dbReference type="NCBI Taxonomy" id="937777"/>
    <lineage>
        <taxon>Bacteria</taxon>
        <taxon>Thermotogati</taxon>
        <taxon>Deinococcota</taxon>
        <taxon>Deinococci</taxon>
        <taxon>Deinococcales</taxon>
        <taxon>Deinococcaceae</taxon>
        <taxon>Deinococcus</taxon>
    </lineage>
</organism>
<dbReference type="PATRIC" id="fig|937777.3.peg.729"/>
<dbReference type="HOGENOM" id="CLU_382537_0_0_0"/>
<feature type="compositionally biased region" description="Low complexity" evidence="2">
    <location>
        <begin position="643"/>
        <end position="665"/>
    </location>
</feature>
<feature type="coiled-coil region" evidence="1">
    <location>
        <begin position="450"/>
        <end position="542"/>
    </location>
</feature>
<dbReference type="PANTHER" id="PTHR38463">
    <property type="entry name" value="STRESS RESPONSE PROTEIN YSNF"/>
    <property type="match status" value="1"/>
</dbReference>
<keyword evidence="6" id="KW-1185">Reference proteome</keyword>
<dbReference type="PANTHER" id="PTHR38463:SF1">
    <property type="entry name" value="STRESS RESPONSE PROTEIN YSNF"/>
    <property type="match status" value="1"/>
</dbReference>
<feature type="domain" description="DUF2382" evidence="4">
    <location>
        <begin position="153"/>
        <end position="262"/>
    </location>
</feature>
<reference evidence="6" key="1">
    <citation type="submission" date="2012-03" db="EMBL/GenBank/DDBJ databases">
        <title>Complete sequence of chromosome of Deinococcus peraridilitoris DSM 19664.</title>
        <authorList>
            <person name="Lucas S."/>
            <person name="Copeland A."/>
            <person name="Lapidus A."/>
            <person name="Glavina del Rio T."/>
            <person name="Dalin E."/>
            <person name="Tice H."/>
            <person name="Bruce D."/>
            <person name="Goodwin L."/>
            <person name="Pitluck S."/>
            <person name="Peters L."/>
            <person name="Mikhailova N."/>
            <person name="Lu M."/>
            <person name="Kyrpides N."/>
            <person name="Mavromatis K."/>
            <person name="Ivanova N."/>
            <person name="Brettin T."/>
            <person name="Detter J.C."/>
            <person name="Han C."/>
            <person name="Larimer F."/>
            <person name="Land M."/>
            <person name="Hauser L."/>
            <person name="Markowitz V."/>
            <person name="Cheng J.-F."/>
            <person name="Hugenholtz P."/>
            <person name="Woyke T."/>
            <person name="Wu D."/>
            <person name="Pukall R."/>
            <person name="Steenblock K."/>
            <person name="Brambilla E."/>
            <person name="Klenk H.-P."/>
            <person name="Eisen J.A."/>
        </authorList>
    </citation>
    <scope>NUCLEOTIDE SEQUENCE [LARGE SCALE GENOMIC DNA]</scope>
    <source>
        <strain evidence="6">DSM 19664 / LMG 22246 / CIP 109416 / KR-200</strain>
    </source>
</reference>
<proteinExistence type="predicted"/>
<dbReference type="Proteomes" id="UP000010467">
    <property type="component" value="Chromosome"/>
</dbReference>
<dbReference type="RefSeq" id="WP_015234613.1">
    <property type="nucleotide sequence ID" value="NC_019793.1"/>
</dbReference>
<dbReference type="SUPFAM" id="SSF50346">
    <property type="entry name" value="PRC-barrel domain"/>
    <property type="match status" value="1"/>
</dbReference>
<evidence type="ECO:0000256" key="1">
    <source>
        <dbReference type="SAM" id="Coils"/>
    </source>
</evidence>
<evidence type="ECO:0000313" key="6">
    <source>
        <dbReference type="Proteomes" id="UP000010467"/>
    </source>
</evidence>
<feature type="compositionally biased region" description="Polar residues" evidence="2">
    <location>
        <begin position="618"/>
        <end position="642"/>
    </location>
</feature>
<keyword evidence="1" id="KW-0175">Coiled coil</keyword>
<dbReference type="Gene3D" id="3.90.50.10">
    <property type="entry name" value="Photosynthetic Reaction Center, subunit H, domain 2"/>
    <property type="match status" value="1"/>
</dbReference>
<feature type="region of interest" description="Disordered" evidence="2">
    <location>
        <begin position="272"/>
        <end position="291"/>
    </location>
</feature>
<feature type="compositionally biased region" description="Low complexity" evidence="2">
    <location>
        <begin position="134"/>
        <end position="143"/>
    </location>
</feature>
<dbReference type="EMBL" id="CP003382">
    <property type="protein sequence ID" value="AFZ66303.1"/>
    <property type="molecule type" value="Genomic_DNA"/>
</dbReference>
<dbReference type="InterPro" id="IPR014747">
    <property type="entry name" value="Bac_photo_RC_H_C"/>
</dbReference>
<dbReference type="InterPro" id="IPR052967">
    <property type="entry name" value="Stress_Response_Assoc"/>
</dbReference>
<evidence type="ECO:0000259" key="3">
    <source>
        <dbReference type="Pfam" id="PF05239"/>
    </source>
</evidence>
<dbReference type="GO" id="GO:0019684">
    <property type="term" value="P:photosynthesis, light reaction"/>
    <property type="evidence" value="ECO:0007669"/>
    <property type="project" value="InterPro"/>
</dbReference>
<dbReference type="GO" id="GO:0030077">
    <property type="term" value="C:plasma membrane light-harvesting complex"/>
    <property type="evidence" value="ECO:0007669"/>
    <property type="project" value="InterPro"/>
</dbReference>
<feature type="domain" description="PRC-barrel" evidence="3">
    <location>
        <begin position="22"/>
        <end position="90"/>
    </location>
</feature>
<dbReference type="InterPro" id="IPR011033">
    <property type="entry name" value="PRC_barrel-like_sf"/>
</dbReference>
<dbReference type="NCBIfam" id="TIGR02271">
    <property type="entry name" value="YsnF/AvaK domain"/>
    <property type="match status" value="1"/>
</dbReference>
<accession>K9ZXC2</accession>
<gene>
    <name evidence="5" type="ordered locus">Deipe_0724</name>
</gene>
<evidence type="ECO:0000256" key="2">
    <source>
        <dbReference type="SAM" id="MobiDB-lite"/>
    </source>
</evidence>
<dbReference type="eggNOG" id="COG3861">
    <property type="taxonomic scope" value="Bacteria"/>
</dbReference>
<feature type="compositionally biased region" description="Polar residues" evidence="2">
    <location>
        <begin position="688"/>
        <end position="715"/>
    </location>
</feature>
<protein>
    <submittedName>
        <fullName evidence="5">Conserved domain protein, TIGR02271+C111</fullName>
    </submittedName>
</protein>
<evidence type="ECO:0000259" key="4">
    <source>
        <dbReference type="Pfam" id="PF09557"/>
    </source>
</evidence>
<dbReference type="InterPro" id="IPR019060">
    <property type="entry name" value="DUF2382"/>
</dbReference>
<feature type="region of interest" description="Disordered" evidence="2">
    <location>
        <begin position="115"/>
        <end position="143"/>
    </location>
</feature>
<feature type="compositionally biased region" description="Low complexity" evidence="2">
    <location>
        <begin position="276"/>
        <end position="291"/>
    </location>
</feature>
<feature type="region of interest" description="Disordered" evidence="2">
    <location>
        <begin position="593"/>
        <end position="723"/>
    </location>
</feature>
<name>K9ZXC2_DEIPD</name>
<dbReference type="InterPro" id="IPR027275">
    <property type="entry name" value="PRC-brl_dom"/>
</dbReference>
<evidence type="ECO:0000313" key="5">
    <source>
        <dbReference type="EMBL" id="AFZ66303.1"/>
    </source>
</evidence>
<dbReference type="Pfam" id="PF09557">
    <property type="entry name" value="DUF2382"/>
    <property type="match status" value="1"/>
</dbReference>